<protein>
    <submittedName>
        <fullName evidence="6">LysR family transcriptional regulator</fullName>
    </submittedName>
</protein>
<keyword evidence="2" id="KW-0805">Transcription regulation</keyword>
<dbReference type="SUPFAM" id="SSF46785">
    <property type="entry name" value="Winged helix' DNA-binding domain"/>
    <property type="match status" value="1"/>
</dbReference>
<keyword evidence="3" id="KW-0238">DNA-binding</keyword>
<proteinExistence type="inferred from homology"/>
<dbReference type="EMBL" id="JAUEOZ010000002">
    <property type="protein sequence ID" value="MDN2482697.1"/>
    <property type="molecule type" value="Genomic_DNA"/>
</dbReference>
<dbReference type="PANTHER" id="PTHR30126">
    <property type="entry name" value="HTH-TYPE TRANSCRIPTIONAL REGULATOR"/>
    <property type="match status" value="1"/>
</dbReference>
<keyword evidence="7" id="KW-1185">Reference proteome</keyword>
<name>A0ABT7Y3S2_9VIBR</name>
<feature type="domain" description="HTH lysR-type" evidence="5">
    <location>
        <begin position="1"/>
        <end position="58"/>
    </location>
</feature>
<dbReference type="Gene3D" id="1.10.10.10">
    <property type="entry name" value="Winged helix-like DNA-binding domain superfamily/Winged helix DNA-binding domain"/>
    <property type="match status" value="1"/>
</dbReference>
<dbReference type="Gene3D" id="3.40.190.290">
    <property type="match status" value="1"/>
</dbReference>
<dbReference type="PANTHER" id="PTHR30126:SF22">
    <property type="entry name" value="HTH-TYPE TRANSCRIPTIONAL REGULATOR YHAJ-RELATED"/>
    <property type="match status" value="1"/>
</dbReference>
<dbReference type="CDD" id="cd05466">
    <property type="entry name" value="PBP2_LTTR_substrate"/>
    <property type="match status" value="1"/>
</dbReference>
<dbReference type="Proteomes" id="UP001169719">
    <property type="component" value="Unassembled WGS sequence"/>
</dbReference>
<dbReference type="InterPro" id="IPR005119">
    <property type="entry name" value="LysR_subst-bd"/>
</dbReference>
<accession>A0ABT7Y3S2</accession>
<dbReference type="SUPFAM" id="SSF53850">
    <property type="entry name" value="Periplasmic binding protein-like II"/>
    <property type="match status" value="1"/>
</dbReference>
<dbReference type="InterPro" id="IPR036390">
    <property type="entry name" value="WH_DNA-bd_sf"/>
</dbReference>
<dbReference type="PROSITE" id="PS50931">
    <property type="entry name" value="HTH_LYSR"/>
    <property type="match status" value="1"/>
</dbReference>
<evidence type="ECO:0000259" key="5">
    <source>
        <dbReference type="PROSITE" id="PS50931"/>
    </source>
</evidence>
<dbReference type="Pfam" id="PF03466">
    <property type="entry name" value="LysR_substrate"/>
    <property type="match status" value="1"/>
</dbReference>
<evidence type="ECO:0000256" key="1">
    <source>
        <dbReference type="ARBA" id="ARBA00009437"/>
    </source>
</evidence>
<keyword evidence="4" id="KW-0804">Transcription</keyword>
<dbReference type="Pfam" id="PF00126">
    <property type="entry name" value="HTH_1"/>
    <property type="match status" value="1"/>
</dbReference>
<evidence type="ECO:0000256" key="4">
    <source>
        <dbReference type="ARBA" id="ARBA00023163"/>
    </source>
</evidence>
<comment type="caution">
    <text evidence="6">The sequence shown here is derived from an EMBL/GenBank/DDBJ whole genome shotgun (WGS) entry which is preliminary data.</text>
</comment>
<dbReference type="InterPro" id="IPR000847">
    <property type="entry name" value="LysR_HTH_N"/>
</dbReference>
<organism evidence="6 7">
    <name type="scientific">Vibrio agarivorans</name>
    <dbReference type="NCBI Taxonomy" id="153622"/>
    <lineage>
        <taxon>Bacteria</taxon>
        <taxon>Pseudomonadati</taxon>
        <taxon>Pseudomonadota</taxon>
        <taxon>Gammaproteobacteria</taxon>
        <taxon>Vibrionales</taxon>
        <taxon>Vibrionaceae</taxon>
        <taxon>Vibrio</taxon>
    </lineage>
</organism>
<evidence type="ECO:0000256" key="2">
    <source>
        <dbReference type="ARBA" id="ARBA00023015"/>
    </source>
</evidence>
<comment type="similarity">
    <text evidence="1">Belongs to the LysR transcriptional regulatory family.</text>
</comment>
<evidence type="ECO:0000313" key="7">
    <source>
        <dbReference type="Proteomes" id="UP001169719"/>
    </source>
</evidence>
<dbReference type="RefSeq" id="WP_289962749.1">
    <property type="nucleotide sequence ID" value="NZ_JAUEOZ010000002.1"/>
</dbReference>
<dbReference type="InterPro" id="IPR036388">
    <property type="entry name" value="WH-like_DNA-bd_sf"/>
</dbReference>
<gene>
    <name evidence="6" type="ORF">QWJ08_15265</name>
</gene>
<reference evidence="6" key="1">
    <citation type="submission" date="2024-05" db="EMBL/GenBank/DDBJ databases">
        <title>Genome Sequences of Four Agar- Degrading Marine Bacteria.</title>
        <authorList>
            <person name="Phillips E.K."/>
            <person name="Shaffer J.C."/>
            <person name="Henson M.W."/>
            <person name="Temperton B."/>
            <person name="Thrash C.J."/>
            <person name="Martin M.O."/>
        </authorList>
    </citation>
    <scope>NUCLEOTIDE SEQUENCE</scope>
    <source>
        <strain evidence="6">EKP203</strain>
    </source>
</reference>
<evidence type="ECO:0000256" key="3">
    <source>
        <dbReference type="ARBA" id="ARBA00023125"/>
    </source>
</evidence>
<sequence>MNLSQLEAFYTVASTGSVSEAARQLECNRTKLSMAIKALEADLGTLLFERAGNHLELSEAGKAILKDSENMLATAARIRQTCAQANGEFSAELWVARDDAIPDDIWQEWAHTLNNQFPATSFNFVLASSGDLASLVESQQVDFAFGVDYERSDDPKLVFQPLGKIRMMSVCSSDHPLAQLRRVSDEKLRQYMQALMVYLNEKKNPALEPFALKHLGFTSFEFMRNTIIQENAWGVLPEPLIRTKLREQELSVIKHTYGLTQEDFCMFFPAGMAEEPGMSWLADQISDYLFTF</sequence>
<evidence type="ECO:0000313" key="6">
    <source>
        <dbReference type="EMBL" id="MDN2482697.1"/>
    </source>
</evidence>